<dbReference type="InterPro" id="IPR013815">
    <property type="entry name" value="ATP_grasp_subdomain_1"/>
</dbReference>
<dbReference type="STRING" id="1454004.AW11_02510"/>
<reference evidence="2" key="1">
    <citation type="submission" date="2014-02" db="EMBL/GenBank/DDBJ databases">
        <title>Expanding our view of genomic diversity in Candidatus Accumulibacter clades.</title>
        <authorList>
            <person name="Skennerton C.T."/>
            <person name="Barr J.J."/>
            <person name="Slater F.R."/>
            <person name="Bond P.L."/>
            <person name="Tyson G.W."/>
        </authorList>
    </citation>
    <scope>NUCLEOTIDE SEQUENCE [LARGE SCALE GENOMIC DNA]</scope>
</reference>
<dbReference type="PANTHER" id="PTHR43615:SF1">
    <property type="entry name" value="PPDK_N DOMAIN-CONTAINING PROTEIN"/>
    <property type="match status" value="1"/>
</dbReference>
<keyword evidence="3" id="KW-1185">Reference proteome</keyword>
<proteinExistence type="predicted"/>
<dbReference type="InterPro" id="IPR036637">
    <property type="entry name" value="Phosphohistidine_dom_sf"/>
</dbReference>
<dbReference type="Gene3D" id="3.30.1490.20">
    <property type="entry name" value="ATP-grasp fold, A domain"/>
    <property type="match status" value="1"/>
</dbReference>
<dbReference type="SUPFAM" id="SSF53448">
    <property type="entry name" value="Nucleotide-diphospho-sugar transferases"/>
    <property type="match status" value="1"/>
</dbReference>
<dbReference type="Pfam" id="PF00391">
    <property type="entry name" value="PEP-utilizers"/>
    <property type="match status" value="1"/>
</dbReference>
<accession>A0A011QDK4</accession>
<dbReference type="InterPro" id="IPR029044">
    <property type="entry name" value="Nucleotide-diphossugar_trans"/>
</dbReference>
<dbReference type="PATRIC" id="fig|1454004.3.peg.2593"/>
<dbReference type="AlphaFoldDB" id="A0A011QDK4"/>
<feature type="domain" description="PEP-utilising enzyme mobile" evidence="1">
    <location>
        <begin position="926"/>
        <end position="995"/>
    </location>
</feature>
<dbReference type="Proteomes" id="UP000022141">
    <property type="component" value="Unassembled WGS sequence"/>
</dbReference>
<gene>
    <name evidence="2" type="ORF">AW11_02510</name>
</gene>
<evidence type="ECO:0000313" key="2">
    <source>
        <dbReference type="EMBL" id="EXI87382.1"/>
    </source>
</evidence>
<dbReference type="SUPFAM" id="SSF52009">
    <property type="entry name" value="Phosphohistidine domain"/>
    <property type="match status" value="1"/>
</dbReference>
<dbReference type="Gene3D" id="3.30.470.20">
    <property type="entry name" value="ATP-grasp fold, B domain"/>
    <property type="match status" value="1"/>
</dbReference>
<evidence type="ECO:0000313" key="3">
    <source>
        <dbReference type="Proteomes" id="UP000022141"/>
    </source>
</evidence>
<dbReference type="eggNOG" id="COG1213">
    <property type="taxonomic scope" value="Bacteria"/>
</dbReference>
<dbReference type="Gene3D" id="3.50.30.10">
    <property type="entry name" value="Phosphohistidine domain"/>
    <property type="match status" value="1"/>
</dbReference>
<dbReference type="GO" id="GO:0016772">
    <property type="term" value="F:transferase activity, transferring phosphorus-containing groups"/>
    <property type="evidence" value="ECO:0007669"/>
    <property type="project" value="InterPro"/>
</dbReference>
<protein>
    <submittedName>
        <fullName evidence="2">Phosphoenolpyruvate synthase</fullName>
    </submittedName>
</protein>
<dbReference type="Gene3D" id="3.90.550.10">
    <property type="entry name" value="Spore Coat Polysaccharide Biosynthesis Protein SpsA, Chain A"/>
    <property type="match status" value="1"/>
</dbReference>
<sequence length="1007" mass="110647">MKPQLIILGAGAPREEGRPFGLQKVTLRGRVLDWQLDAFSALAPEVCFVGGYDIHAVMQQFPRLTYHFNADWQETGPVASLALALESLDDLAEGRRDLYIAYADILLRPALVRALFDSNADACAVAVDDLRRDPALAGHPTETLTLDGCDYEFVGLARVPASFVPAFRKAVLQGAAALRCAHLSRLLAEGAVPLRGVAAQDLWAHAEHGRSVAHFVLGSKAATLARLQHRLERSRILPLAYFTRQQWQTERGEVLERLTRELPQQRALIVRSSATDEDGFQRANAGRYHSELDVGPAVATLGPAIDRVFASYDGHDESDEVLVQPQLDGVKASGVIFTRTLETGAPWRVIHYSHGSDTTEITAGASRGGVKLVVSRFADAQALARLPALGRRLIEAVDEIEQRVCHDALDIEFALDANDQLVTLQVRPLFVSDAHQDRDRDAEVADCLRGLTRVLNDLAPPPAGQVGRETVWSVMADWNPAEIVGVTPGPLALDLYRYLVTDGVWAEQRYQAGYRDLRGWPLMRSFCGQPFVDVRASLNSFLPAGLPEALAARLVDHAIDRLRSDRALHDKIEFELLPTCFDFGFADWHAHYTQNGITDVSEMIQLQDGLRCITRGILAQAEDQLIAARALEARCVDLERVTLPFPDWLRRTLVVCSREGTLVFAHLARAGFVAAALLRSAVRAGLLTEERRAALMESLPGLGLMLTDAAAAVREGRMTRTSFIGRFGHLRPGTYDINTPAYRDRPEAYLDPIIATAHPRAATLFEWTGYERTALDSALAVLKLGVDAEGLLRFVRVAVEGREYSKFVFTRLLSVALDNFAAQGRAAGISADRLTCMPLDFWLTQSVLAWGEEGARAELAERTERRHRGHALTGRILLPPVLAHADEVYAFAVPQSEPNFITQRRARAPLRVIAPGAAVSREAVAGCVVAISNADPGFDFLFALDIRGLVTAFGGPNSHMAIRASEFAIPAVIGIGEQAFTQLRDGAIIELDGQQRLWRQENWKCVP</sequence>
<dbReference type="InterPro" id="IPR051549">
    <property type="entry name" value="PEP_Utilizing_Enz"/>
</dbReference>
<dbReference type="GO" id="GO:0005524">
    <property type="term" value="F:ATP binding"/>
    <property type="evidence" value="ECO:0007669"/>
    <property type="project" value="InterPro"/>
</dbReference>
<dbReference type="PANTHER" id="PTHR43615">
    <property type="entry name" value="PHOSPHOENOLPYRUVATE SYNTHASE-RELATED"/>
    <property type="match status" value="1"/>
</dbReference>
<dbReference type="InterPro" id="IPR008279">
    <property type="entry name" value="PEP-util_enz_mobile_dom"/>
</dbReference>
<dbReference type="EMBL" id="JEMY01000034">
    <property type="protein sequence ID" value="EXI87382.1"/>
    <property type="molecule type" value="Genomic_DNA"/>
</dbReference>
<dbReference type="eggNOG" id="COG0574">
    <property type="taxonomic scope" value="Bacteria"/>
</dbReference>
<evidence type="ECO:0000259" key="1">
    <source>
        <dbReference type="Pfam" id="PF00391"/>
    </source>
</evidence>
<name>A0A011QDK4_ACCRE</name>
<dbReference type="SUPFAM" id="SSF56059">
    <property type="entry name" value="Glutathione synthetase ATP-binding domain-like"/>
    <property type="match status" value="1"/>
</dbReference>
<dbReference type="NCBIfam" id="NF004508">
    <property type="entry name" value="PRK05849.1"/>
    <property type="match status" value="1"/>
</dbReference>
<organism evidence="2 3">
    <name type="scientific">Accumulibacter regalis</name>
    <dbReference type="NCBI Taxonomy" id="522306"/>
    <lineage>
        <taxon>Bacteria</taxon>
        <taxon>Pseudomonadati</taxon>
        <taxon>Pseudomonadota</taxon>
        <taxon>Betaproteobacteria</taxon>
        <taxon>Candidatus Accumulibacter</taxon>
    </lineage>
</organism>
<comment type="caution">
    <text evidence="2">The sequence shown here is derived from an EMBL/GenBank/DDBJ whole genome shotgun (WGS) entry which is preliminary data.</text>
</comment>